<accession>D7DW73</accession>
<dbReference type="HOGENOM" id="CLU_2247230_0_0_3"/>
<keyword evidence="2" id="KW-1185">Reference proteome</keyword>
<dbReference type="AlphaFoldDB" id="D7DW73"/>
<evidence type="ECO:0000313" key="2">
    <source>
        <dbReference type="Proteomes" id="UP000001511"/>
    </source>
</evidence>
<gene>
    <name evidence="1" type="ordered locus">Aazo_4271</name>
</gene>
<dbReference type="EMBL" id="CP002059">
    <property type="protein sequence ID" value="ADI65644.1"/>
    <property type="molecule type" value="Genomic_DNA"/>
</dbReference>
<dbReference type="Proteomes" id="UP000001511">
    <property type="component" value="Chromosome"/>
</dbReference>
<evidence type="ECO:0000313" key="1">
    <source>
        <dbReference type="EMBL" id="ADI65644.1"/>
    </source>
</evidence>
<proteinExistence type="predicted"/>
<protein>
    <submittedName>
        <fullName evidence="1">Uncharacterized protein</fullName>
    </submittedName>
</protein>
<reference evidence="1 2" key="1">
    <citation type="journal article" date="2010" name="PLoS ONE">
        <title>Genome erosion in a nitrogen-fixing vertically transmitted endosymbiotic multicellular cyanobacterium.</title>
        <authorList>
            <person name="Ran L."/>
            <person name="Larsson J."/>
            <person name="Vigil-Stenman T."/>
            <person name="Nylander J.A."/>
            <person name="Ininbergs K."/>
            <person name="Zheng W.W."/>
            <person name="Lapidus A."/>
            <person name="Lowry S."/>
            <person name="Haselkorn R."/>
            <person name="Bergman B."/>
        </authorList>
    </citation>
    <scope>NUCLEOTIDE SEQUENCE [LARGE SCALE GENOMIC DNA]</scope>
    <source>
        <strain evidence="1 2">0708</strain>
    </source>
</reference>
<name>D7DW73_NOSA0</name>
<sequence length="104" mass="12140">MPFKECLHGLYFLLCAFLFRGLLAVVKLPLRLNLQHTFLPWSTPFLTSLSIRGAYPATLPWWTTSLREQVEKHDSDYAMATQNKRQETKSFPPRVFLLNRSLDL</sequence>
<dbReference type="KEGG" id="naz:Aazo_4271"/>
<organism evidence="1 2">
    <name type="scientific">Nostoc azollae (strain 0708)</name>
    <name type="common">Anabaena azollae (strain 0708)</name>
    <dbReference type="NCBI Taxonomy" id="551115"/>
    <lineage>
        <taxon>Bacteria</taxon>
        <taxon>Bacillati</taxon>
        <taxon>Cyanobacteriota</taxon>
        <taxon>Cyanophyceae</taxon>
        <taxon>Nostocales</taxon>
        <taxon>Nostocaceae</taxon>
        <taxon>Trichormus</taxon>
    </lineage>
</organism>